<dbReference type="SMART" id="SM00271">
    <property type="entry name" value="DnaJ"/>
    <property type="match status" value="1"/>
</dbReference>
<name>A0A1Y2K1G9_9PROT</name>
<dbReference type="RefSeq" id="WP_085444389.1">
    <property type="nucleotide sequence ID" value="NZ_LVJN01000020.1"/>
</dbReference>
<dbReference type="Gene3D" id="1.10.287.110">
    <property type="entry name" value="DnaJ domain"/>
    <property type="match status" value="1"/>
</dbReference>
<dbReference type="Pfam" id="PF00226">
    <property type="entry name" value="DnaJ"/>
    <property type="match status" value="1"/>
</dbReference>
<dbReference type="InterPro" id="IPR021059">
    <property type="entry name" value="DnaJ-related_N"/>
</dbReference>
<dbReference type="AlphaFoldDB" id="A0A1Y2K1G9"/>
<reference evidence="2 3" key="1">
    <citation type="journal article" date="2016" name="BMC Genomics">
        <title>Combined genomic and structural analyses of a cultured magnetotactic bacterium reveals its niche adaptation to a dynamic environment.</title>
        <authorList>
            <person name="Araujo A.C."/>
            <person name="Morillo V."/>
            <person name="Cypriano J."/>
            <person name="Teixeira L.C."/>
            <person name="Leao P."/>
            <person name="Lyra S."/>
            <person name="Almeida L.G."/>
            <person name="Bazylinski D.A."/>
            <person name="Vasconcellos A.T."/>
            <person name="Abreu F."/>
            <person name="Lins U."/>
        </authorList>
    </citation>
    <scope>NUCLEOTIDE SEQUENCE [LARGE SCALE GENOMIC DNA]</scope>
    <source>
        <strain evidence="2 3">IT-1</strain>
    </source>
</reference>
<dbReference type="Pfam" id="PF12339">
    <property type="entry name" value="DNAJ_related"/>
    <property type="match status" value="1"/>
</dbReference>
<evidence type="ECO:0000313" key="2">
    <source>
        <dbReference type="EMBL" id="OSM01881.1"/>
    </source>
</evidence>
<feature type="domain" description="J" evidence="1">
    <location>
        <begin position="143"/>
        <end position="194"/>
    </location>
</feature>
<comment type="caution">
    <text evidence="2">The sequence shown here is derived from an EMBL/GenBank/DDBJ whole genome shotgun (WGS) entry which is preliminary data.</text>
</comment>
<keyword evidence="3" id="KW-1185">Reference proteome</keyword>
<gene>
    <name evidence="2" type="ORF">MAIT1_01936</name>
</gene>
<dbReference type="Proteomes" id="UP000194003">
    <property type="component" value="Unassembled WGS sequence"/>
</dbReference>
<dbReference type="InterPro" id="IPR036869">
    <property type="entry name" value="J_dom_sf"/>
</dbReference>
<organism evidence="2 3">
    <name type="scientific">Magnetofaba australis IT-1</name>
    <dbReference type="NCBI Taxonomy" id="1434232"/>
    <lineage>
        <taxon>Bacteria</taxon>
        <taxon>Pseudomonadati</taxon>
        <taxon>Pseudomonadota</taxon>
        <taxon>Magnetococcia</taxon>
        <taxon>Magnetococcales</taxon>
        <taxon>Magnetococcaceae</taxon>
        <taxon>Magnetofaba</taxon>
    </lineage>
</organism>
<dbReference type="SUPFAM" id="SSF46565">
    <property type="entry name" value="Chaperone J-domain"/>
    <property type="match status" value="1"/>
</dbReference>
<keyword evidence="2" id="KW-0346">Stress response</keyword>
<sequence>MDDKRKTALMAILWEILQEHPQGIREFDLYQILADREIPPFAKRKLGDPKQLFEVHFLLFHLLHLLRRQQVEQGVADLEIHCLKIVITPLATATSSEVLPQPASKVDAYYLDDSHLENVTREMVEEMLDSFWKRFDRYDKRDEALAELGLPGHATQETIKRRYRKLAMENHPDRGGDAERFRRVAEAADVLLNM</sequence>
<evidence type="ECO:0000259" key="1">
    <source>
        <dbReference type="PROSITE" id="PS50076"/>
    </source>
</evidence>
<dbReference type="STRING" id="1434232.MAIT1_01936"/>
<dbReference type="EMBL" id="LVJN01000020">
    <property type="protein sequence ID" value="OSM01881.1"/>
    <property type="molecule type" value="Genomic_DNA"/>
</dbReference>
<protein>
    <submittedName>
        <fullName evidence="2">Putative heat shock protein DnaJ domain-containing protein</fullName>
    </submittedName>
</protein>
<proteinExistence type="predicted"/>
<dbReference type="PROSITE" id="PS50076">
    <property type="entry name" value="DNAJ_2"/>
    <property type="match status" value="1"/>
</dbReference>
<dbReference type="InterPro" id="IPR001623">
    <property type="entry name" value="DnaJ_domain"/>
</dbReference>
<accession>A0A1Y2K1G9</accession>
<dbReference type="OrthoDB" id="9811070at2"/>
<dbReference type="CDD" id="cd06257">
    <property type="entry name" value="DnaJ"/>
    <property type="match status" value="1"/>
</dbReference>
<evidence type="ECO:0000313" key="3">
    <source>
        <dbReference type="Proteomes" id="UP000194003"/>
    </source>
</evidence>